<dbReference type="NCBIfam" id="TIGR00254">
    <property type="entry name" value="GGDEF"/>
    <property type="match status" value="1"/>
</dbReference>
<protein>
    <recommendedName>
        <fullName evidence="2">diguanylate cyclase</fullName>
        <ecNumber evidence="2">2.7.7.65</ecNumber>
    </recommendedName>
</protein>
<organism evidence="7">
    <name type="scientific">Vibrio chaetopteri</name>
    <dbReference type="NCBI Taxonomy" id="3016528"/>
    <lineage>
        <taxon>Bacteria</taxon>
        <taxon>Pseudomonadati</taxon>
        <taxon>Pseudomonadota</taxon>
        <taxon>Gammaproteobacteria</taxon>
        <taxon>Vibrionales</taxon>
        <taxon>Vibrionaceae</taxon>
        <taxon>Vibrio</taxon>
    </lineage>
</organism>
<evidence type="ECO:0000313" key="7">
    <source>
        <dbReference type="EMBL" id="XCD18376.1"/>
    </source>
</evidence>
<dbReference type="PROSITE" id="PS50887">
    <property type="entry name" value="GGDEF"/>
    <property type="match status" value="1"/>
</dbReference>
<dbReference type="GO" id="GO:0052621">
    <property type="term" value="F:diguanylate cyclase activity"/>
    <property type="evidence" value="ECO:0007669"/>
    <property type="project" value="UniProtKB-EC"/>
</dbReference>
<feature type="chain" id="PRO_5043392200" description="diguanylate cyclase" evidence="5">
    <location>
        <begin position="27"/>
        <end position="489"/>
    </location>
</feature>
<reference evidence="7" key="1">
    <citation type="submission" date="2023-01" db="EMBL/GenBank/DDBJ databases">
        <title>Vibrio sp. CB1-14 genome sequencing.</title>
        <authorList>
            <person name="Otstavnykh N."/>
            <person name="Isaeva M."/>
            <person name="Meleshko D."/>
        </authorList>
    </citation>
    <scope>NUCLEOTIDE SEQUENCE</scope>
    <source>
        <strain evidence="7">CB1-14</strain>
    </source>
</reference>
<dbReference type="InterPro" id="IPR050469">
    <property type="entry name" value="Diguanylate_Cyclase"/>
</dbReference>
<evidence type="ECO:0000256" key="1">
    <source>
        <dbReference type="ARBA" id="ARBA00001946"/>
    </source>
</evidence>
<dbReference type="EC" id="2.7.7.65" evidence="2"/>
<dbReference type="GO" id="GO:0005886">
    <property type="term" value="C:plasma membrane"/>
    <property type="evidence" value="ECO:0007669"/>
    <property type="project" value="TreeGrafter"/>
</dbReference>
<feature type="signal peptide" evidence="5">
    <location>
        <begin position="1"/>
        <end position="26"/>
    </location>
</feature>
<dbReference type="Gene3D" id="3.30.70.270">
    <property type="match status" value="1"/>
</dbReference>
<keyword evidence="4" id="KW-1133">Transmembrane helix</keyword>
<dbReference type="FunFam" id="3.30.70.270:FF:000001">
    <property type="entry name" value="Diguanylate cyclase domain protein"/>
    <property type="match status" value="1"/>
</dbReference>
<dbReference type="Pfam" id="PF00990">
    <property type="entry name" value="GGDEF"/>
    <property type="match status" value="1"/>
</dbReference>
<feature type="domain" description="GGDEF" evidence="6">
    <location>
        <begin position="348"/>
        <end position="478"/>
    </location>
</feature>
<evidence type="ECO:0000256" key="3">
    <source>
        <dbReference type="ARBA" id="ARBA00034247"/>
    </source>
</evidence>
<comment type="catalytic activity">
    <reaction evidence="3">
        <text>2 GTP = 3',3'-c-di-GMP + 2 diphosphate</text>
        <dbReference type="Rhea" id="RHEA:24898"/>
        <dbReference type="ChEBI" id="CHEBI:33019"/>
        <dbReference type="ChEBI" id="CHEBI:37565"/>
        <dbReference type="ChEBI" id="CHEBI:58805"/>
        <dbReference type="EC" id="2.7.7.65"/>
    </reaction>
</comment>
<dbReference type="PANTHER" id="PTHR45138">
    <property type="entry name" value="REGULATORY COMPONENTS OF SENSORY TRANSDUCTION SYSTEM"/>
    <property type="match status" value="1"/>
</dbReference>
<comment type="cofactor">
    <cofactor evidence="1">
        <name>Mg(2+)</name>
        <dbReference type="ChEBI" id="CHEBI:18420"/>
    </cofactor>
</comment>
<dbReference type="SUPFAM" id="SSF55073">
    <property type="entry name" value="Nucleotide cyclase"/>
    <property type="match status" value="1"/>
</dbReference>
<dbReference type="SMART" id="SM00062">
    <property type="entry name" value="PBPb"/>
    <property type="match status" value="1"/>
</dbReference>
<dbReference type="PANTHER" id="PTHR45138:SF9">
    <property type="entry name" value="DIGUANYLATE CYCLASE DGCM-RELATED"/>
    <property type="match status" value="1"/>
</dbReference>
<dbReference type="Gene3D" id="3.40.190.10">
    <property type="entry name" value="Periplasmic binding protein-like II"/>
    <property type="match status" value="2"/>
</dbReference>
<evidence type="ECO:0000259" key="6">
    <source>
        <dbReference type="PROSITE" id="PS50887"/>
    </source>
</evidence>
<dbReference type="GO" id="GO:0043709">
    <property type="term" value="P:cell adhesion involved in single-species biofilm formation"/>
    <property type="evidence" value="ECO:0007669"/>
    <property type="project" value="TreeGrafter"/>
</dbReference>
<dbReference type="SMART" id="SM00267">
    <property type="entry name" value="GGDEF"/>
    <property type="match status" value="1"/>
</dbReference>
<dbReference type="InterPro" id="IPR000160">
    <property type="entry name" value="GGDEF_dom"/>
</dbReference>
<keyword evidence="4" id="KW-0472">Membrane</keyword>
<sequence length="489" mass="54939">MFIMSRFKVVWPLAFILVLICHASFAFDNEPPQSLNVYDVASEVSEPFSSNRLIVTNSKAWKPYSFIDESGKPAGILVDFWEAYGEANGVEIEFQLVDWQESLERVKHNQADIHAGLLWSESRAKYLAYGRTLFAIDTQLYFHQSLQTFDANAFLQGNHRHSVGVVSGGYEADYIQTHFPKVSLTFFANNALMIEAALGNRIRAFVADQQVANYYLTTSRASGQFIGVKHLYSGELYYATSISRAQALGSVIADFNNVTAQERNQILSRWMHITTVYPDYLPKLVIGVVGALVILYLVVFNLAVKRRTAELARTNQKLKHLSETDALTGLWNRRYFLEKLKLYGQANWNLTVMIVDIDNFKSINDTYGHIKGDLVIKSVAEKLNGLTTSTQTVARIGGEEFAVAFVKMAKGASEQLAENICRAAREVALEEIDYHMVTVSVGCVIYQNASDFETLYEADKLMYAAKKQGKNQAVIEYLPSSIQIIQSAK</sequence>
<dbReference type="RefSeq" id="WP_353499521.1">
    <property type="nucleotide sequence ID" value="NZ_CP115921.1"/>
</dbReference>
<name>A0AAU8BPU5_9VIBR</name>
<gene>
    <name evidence="7" type="ORF">PG915_16495</name>
</gene>
<dbReference type="InterPro" id="IPR001638">
    <property type="entry name" value="Solute-binding_3/MltF_N"/>
</dbReference>
<evidence type="ECO:0000256" key="2">
    <source>
        <dbReference type="ARBA" id="ARBA00012528"/>
    </source>
</evidence>
<accession>A0AAU8BPU5</accession>
<proteinExistence type="predicted"/>
<keyword evidence="5" id="KW-0732">Signal</keyword>
<dbReference type="SUPFAM" id="SSF53850">
    <property type="entry name" value="Periplasmic binding protein-like II"/>
    <property type="match status" value="1"/>
</dbReference>
<evidence type="ECO:0000256" key="4">
    <source>
        <dbReference type="SAM" id="Phobius"/>
    </source>
</evidence>
<dbReference type="GO" id="GO:1902201">
    <property type="term" value="P:negative regulation of bacterial-type flagellum-dependent cell motility"/>
    <property type="evidence" value="ECO:0007669"/>
    <property type="project" value="TreeGrafter"/>
</dbReference>
<keyword evidence="4" id="KW-0812">Transmembrane</keyword>
<evidence type="ECO:0000256" key="5">
    <source>
        <dbReference type="SAM" id="SignalP"/>
    </source>
</evidence>
<dbReference type="EMBL" id="CP115921">
    <property type="protein sequence ID" value="XCD18376.1"/>
    <property type="molecule type" value="Genomic_DNA"/>
</dbReference>
<dbReference type="AlphaFoldDB" id="A0AAU8BPU5"/>
<dbReference type="CDD" id="cd01949">
    <property type="entry name" value="GGDEF"/>
    <property type="match status" value="1"/>
</dbReference>
<dbReference type="InterPro" id="IPR043128">
    <property type="entry name" value="Rev_trsase/Diguanyl_cyclase"/>
</dbReference>
<dbReference type="KEGG" id="vck:PG915_16495"/>
<dbReference type="InterPro" id="IPR029787">
    <property type="entry name" value="Nucleotide_cyclase"/>
</dbReference>
<feature type="transmembrane region" description="Helical" evidence="4">
    <location>
        <begin position="284"/>
        <end position="304"/>
    </location>
</feature>
<dbReference type="CDD" id="cd13706">
    <property type="entry name" value="PBP2_HisK_like_1"/>
    <property type="match status" value="1"/>
</dbReference>